<dbReference type="EMBL" id="FNYK01000010">
    <property type="protein sequence ID" value="SEI56688.1"/>
    <property type="molecule type" value="Genomic_DNA"/>
</dbReference>
<sequence length="75" mass="9089">MDESQKVSLQAEFRIMDYTNTKPNYAELARKYKKDYRTIKKYHEGYEGKPRTRSKPSRLDIYREVIEEKLSIPRT</sequence>
<gene>
    <name evidence="1" type="ORF">SAMN04487834_10101</name>
</gene>
<evidence type="ECO:0000313" key="1">
    <source>
        <dbReference type="EMBL" id="SEI56688.1"/>
    </source>
</evidence>
<dbReference type="AlphaFoldDB" id="A0A1H6RLL3"/>
<protein>
    <submittedName>
        <fullName evidence="1">Uncharacterized protein</fullName>
    </submittedName>
</protein>
<name>A0A1H6RLL3_9FIRM</name>
<proteinExistence type="predicted"/>
<reference evidence="2" key="1">
    <citation type="submission" date="2016-10" db="EMBL/GenBank/DDBJ databases">
        <authorList>
            <person name="Varghese N."/>
        </authorList>
    </citation>
    <scope>NUCLEOTIDE SEQUENCE [LARGE SCALE GENOMIC DNA]</scope>
    <source>
        <strain evidence="2">DSM 20406</strain>
    </source>
</reference>
<dbReference type="Proteomes" id="UP000183028">
    <property type="component" value="Unassembled WGS sequence"/>
</dbReference>
<organism evidence="1 2">
    <name type="scientific">Sharpea azabuensis</name>
    <dbReference type="NCBI Taxonomy" id="322505"/>
    <lineage>
        <taxon>Bacteria</taxon>
        <taxon>Bacillati</taxon>
        <taxon>Bacillota</taxon>
        <taxon>Erysipelotrichia</taxon>
        <taxon>Erysipelotrichales</taxon>
        <taxon>Coprobacillaceae</taxon>
        <taxon>Sharpea</taxon>
    </lineage>
</organism>
<feature type="non-terminal residue" evidence="1">
    <location>
        <position position="75"/>
    </location>
</feature>
<evidence type="ECO:0000313" key="2">
    <source>
        <dbReference type="Proteomes" id="UP000183028"/>
    </source>
</evidence>
<accession>A0A1H6RLL3</accession>
<keyword evidence="2" id="KW-1185">Reference proteome</keyword>